<reference evidence="12" key="1">
    <citation type="submission" date="2016-07" db="EMBL/GenBank/DDBJ databases">
        <title>Frankia sp. NRRL B-16219 Genome sequencing.</title>
        <authorList>
            <person name="Ghodhbane-Gtari F."/>
            <person name="Swanson E."/>
            <person name="Gueddou A."/>
            <person name="Louati M."/>
            <person name="Nouioui I."/>
            <person name="Hezbri K."/>
            <person name="Abebe-Akele F."/>
            <person name="Simpson S."/>
            <person name="Morris K."/>
            <person name="Thomas K."/>
            <person name="Gtari M."/>
            <person name="Tisa L.S."/>
        </authorList>
    </citation>
    <scope>NUCLEOTIDE SEQUENCE [LARGE SCALE GENOMIC DNA]</scope>
    <source>
        <strain evidence="12">NRRL B-16219</strain>
    </source>
</reference>
<evidence type="ECO:0000313" key="11">
    <source>
        <dbReference type="EMBL" id="OHV39794.1"/>
    </source>
</evidence>
<dbReference type="InterPro" id="IPR036259">
    <property type="entry name" value="MFS_trans_sf"/>
</dbReference>
<dbReference type="RefSeq" id="WP_071060968.1">
    <property type="nucleotide sequence ID" value="NZ_MAXA01000083.1"/>
</dbReference>
<dbReference type="InterPro" id="IPR001958">
    <property type="entry name" value="Tet-R_TetA/multi-R_MdtG-like"/>
</dbReference>
<dbReference type="NCBIfam" id="TIGR00710">
    <property type="entry name" value="efflux_Bcr_CflA"/>
    <property type="match status" value="1"/>
</dbReference>
<keyword evidence="5" id="KW-1003">Cell membrane</keyword>
<evidence type="ECO:0000256" key="1">
    <source>
        <dbReference type="ARBA" id="ARBA00004651"/>
    </source>
</evidence>
<evidence type="ECO:0000256" key="4">
    <source>
        <dbReference type="ARBA" id="ARBA00022448"/>
    </source>
</evidence>
<feature type="transmembrane region" description="Helical" evidence="9">
    <location>
        <begin position="213"/>
        <end position="232"/>
    </location>
</feature>
<evidence type="ECO:0000313" key="12">
    <source>
        <dbReference type="Proteomes" id="UP000179769"/>
    </source>
</evidence>
<dbReference type="GO" id="GO:0042910">
    <property type="term" value="F:xenobiotic transmembrane transporter activity"/>
    <property type="evidence" value="ECO:0007669"/>
    <property type="project" value="InterPro"/>
</dbReference>
<feature type="transmembrane region" description="Helical" evidence="9">
    <location>
        <begin position="340"/>
        <end position="361"/>
    </location>
</feature>
<name>A0A1S1R4X8_9ACTN</name>
<feature type="transmembrane region" description="Helical" evidence="9">
    <location>
        <begin position="279"/>
        <end position="301"/>
    </location>
</feature>
<keyword evidence="4" id="KW-0813">Transport</keyword>
<keyword evidence="6 9" id="KW-0812">Transmembrane</keyword>
<dbReference type="PANTHER" id="PTHR23502:SF132">
    <property type="entry name" value="POLYAMINE TRANSPORTER 2-RELATED"/>
    <property type="match status" value="1"/>
</dbReference>
<sequence length="410" mass="40909">MPSSRISQPLVIMLGALTALAPFSIDAYLPGLPDLARTFHTSASATQLTLTACLLGLAVGQLVAGPLSDSYGRRRPLLAGLAVYTLASLLCALAPSVWALVALRFVQGAAGAGGIVISNAIARDRTSGTASARLFATLALVTGLAPVLAPVIGAQVLQVTSWRGVFVVLAGLGAVLFTVAATGLAESLPAGRRHRGGVSATIRVFRGLLADRTVLGCALALGFAAGAMFAYISGGPFVLQDIYGLSPQAYSVTFAVNALGFITASQVGGRVVHRTGPRALLLVGVVMCAVGGIAAFVALAAHAGLGVVLPTLFVTVTSMGLTFPNAIAHALADQAGNAGAAAALLGLAQFLFGAVAAPVVGSAGTDTAVPMGITIAVLGVAAAAACVFLVPRQTGRNTQVGKATVLSAPR</sequence>
<feature type="transmembrane region" description="Helical" evidence="9">
    <location>
        <begin position="307"/>
        <end position="328"/>
    </location>
</feature>
<dbReference type="PROSITE" id="PS50850">
    <property type="entry name" value="MFS"/>
    <property type="match status" value="1"/>
</dbReference>
<feature type="transmembrane region" description="Helical" evidence="9">
    <location>
        <begin position="77"/>
        <end position="99"/>
    </location>
</feature>
<feature type="domain" description="Major facilitator superfamily (MFS) profile" evidence="10">
    <location>
        <begin position="10"/>
        <end position="394"/>
    </location>
</feature>
<evidence type="ECO:0000259" key="10">
    <source>
        <dbReference type="PROSITE" id="PS50850"/>
    </source>
</evidence>
<evidence type="ECO:0000256" key="2">
    <source>
        <dbReference type="ARBA" id="ARBA00006236"/>
    </source>
</evidence>
<evidence type="ECO:0000256" key="7">
    <source>
        <dbReference type="ARBA" id="ARBA00022989"/>
    </source>
</evidence>
<keyword evidence="8 9" id="KW-0472">Membrane</keyword>
<feature type="transmembrane region" description="Helical" evidence="9">
    <location>
        <begin position="43"/>
        <end position="65"/>
    </location>
</feature>
<evidence type="ECO:0000256" key="9">
    <source>
        <dbReference type="SAM" id="Phobius"/>
    </source>
</evidence>
<dbReference type="Pfam" id="PF07690">
    <property type="entry name" value="MFS_1"/>
    <property type="match status" value="1"/>
</dbReference>
<dbReference type="PROSITE" id="PS00216">
    <property type="entry name" value="SUGAR_TRANSPORT_1"/>
    <property type="match status" value="1"/>
</dbReference>
<comment type="similarity">
    <text evidence="3">Belongs to the major facilitator superfamily. TCR/Tet family.</text>
</comment>
<dbReference type="SUPFAM" id="SSF103473">
    <property type="entry name" value="MFS general substrate transporter"/>
    <property type="match status" value="1"/>
</dbReference>
<evidence type="ECO:0000256" key="5">
    <source>
        <dbReference type="ARBA" id="ARBA00022475"/>
    </source>
</evidence>
<proteinExistence type="inferred from homology"/>
<feature type="transmembrane region" description="Helical" evidence="9">
    <location>
        <begin position="367"/>
        <end position="390"/>
    </location>
</feature>
<dbReference type="InterPro" id="IPR005829">
    <property type="entry name" value="Sugar_transporter_CS"/>
</dbReference>
<protein>
    <submittedName>
        <fullName evidence="11">Bcr/CflA family drug resistance efflux transporter</fullName>
    </submittedName>
</protein>
<dbReference type="PANTHER" id="PTHR23502">
    <property type="entry name" value="MAJOR FACILITATOR SUPERFAMILY"/>
    <property type="match status" value="1"/>
</dbReference>
<gene>
    <name evidence="11" type="ORF">BBK14_32765</name>
</gene>
<accession>A0A1S1R4X8</accession>
<dbReference type="Proteomes" id="UP000179769">
    <property type="component" value="Unassembled WGS sequence"/>
</dbReference>
<dbReference type="InterPro" id="IPR004812">
    <property type="entry name" value="Efflux_drug-R_Bcr/CmlA"/>
</dbReference>
<dbReference type="InterPro" id="IPR011701">
    <property type="entry name" value="MFS"/>
</dbReference>
<dbReference type="PRINTS" id="PR01035">
    <property type="entry name" value="TCRTETA"/>
</dbReference>
<dbReference type="GO" id="GO:1990961">
    <property type="term" value="P:xenobiotic detoxification by transmembrane export across the plasma membrane"/>
    <property type="evidence" value="ECO:0007669"/>
    <property type="project" value="InterPro"/>
</dbReference>
<dbReference type="AlphaFoldDB" id="A0A1S1R4X8"/>
<evidence type="ECO:0000256" key="6">
    <source>
        <dbReference type="ARBA" id="ARBA00022692"/>
    </source>
</evidence>
<feature type="transmembrane region" description="Helical" evidence="9">
    <location>
        <begin position="134"/>
        <end position="153"/>
    </location>
</feature>
<comment type="similarity">
    <text evidence="2">Belongs to the major facilitator superfamily. Bcr/CmlA family.</text>
</comment>
<dbReference type="InterPro" id="IPR020846">
    <property type="entry name" value="MFS_dom"/>
</dbReference>
<evidence type="ECO:0000256" key="3">
    <source>
        <dbReference type="ARBA" id="ARBA00007520"/>
    </source>
</evidence>
<organism evidence="11 12">
    <name type="scientific">Parafrankia soli</name>
    <dbReference type="NCBI Taxonomy" id="2599596"/>
    <lineage>
        <taxon>Bacteria</taxon>
        <taxon>Bacillati</taxon>
        <taxon>Actinomycetota</taxon>
        <taxon>Actinomycetes</taxon>
        <taxon>Frankiales</taxon>
        <taxon>Frankiaceae</taxon>
        <taxon>Parafrankia</taxon>
    </lineage>
</organism>
<evidence type="ECO:0000256" key="8">
    <source>
        <dbReference type="ARBA" id="ARBA00023136"/>
    </source>
</evidence>
<keyword evidence="12" id="KW-1185">Reference proteome</keyword>
<dbReference type="FunFam" id="1.20.1720.10:FF:000005">
    <property type="entry name" value="Bcr/CflA family efflux transporter"/>
    <property type="match status" value="1"/>
</dbReference>
<keyword evidence="7 9" id="KW-1133">Transmembrane helix</keyword>
<feature type="transmembrane region" description="Helical" evidence="9">
    <location>
        <begin position="252"/>
        <end position="272"/>
    </location>
</feature>
<feature type="transmembrane region" description="Helical" evidence="9">
    <location>
        <begin position="165"/>
        <end position="185"/>
    </location>
</feature>
<dbReference type="GO" id="GO:0005886">
    <property type="term" value="C:plasma membrane"/>
    <property type="evidence" value="ECO:0007669"/>
    <property type="project" value="UniProtKB-SubCell"/>
</dbReference>
<feature type="transmembrane region" description="Helical" evidence="9">
    <location>
        <begin position="105"/>
        <end position="122"/>
    </location>
</feature>
<comment type="subcellular location">
    <subcellularLocation>
        <location evidence="1">Cell membrane</location>
        <topology evidence="1">Multi-pass membrane protein</topology>
    </subcellularLocation>
</comment>
<dbReference type="EMBL" id="MAXA01000083">
    <property type="protein sequence ID" value="OHV39794.1"/>
    <property type="molecule type" value="Genomic_DNA"/>
</dbReference>
<comment type="caution">
    <text evidence="11">The sequence shown here is derived from an EMBL/GenBank/DDBJ whole genome shotgun (WGS) entry which is preliminary data.</text>
</comment>
<dbReference type="Gene3D" id="1.20.1720.10">
    <property type="entry name" value="Multidrug resistance protein D"/>
    <property type="match status" value="1"/>
</dbReference>
<dbReference type="CDD" id="cd17320">
    <property type="entry name" value="MFS_MdfA_MDR_like"/>
    <property type="match status" value="1"/>
</dbReference>